<dbReference type="PANTHER" id="PTHR35561:SF1">
    <property type="entry name" value="RNA 2',3'-CYCLIC PHOSPHODIESTERASE"/>
    <property type="match status" value="1"/>
</dbReference>
<name>A0ABS7DLS8_9FIRM</name>
<evidence type="ECO:0000256" key="1">
    <source>
        <dbReference type="ARBA" id="ARBA00022801"/>
    </source>
</evidence>
<dbReference type="PANTHER" id="PTHR35561">
    <property type="entry name" value="RNA 2',3'-CYCLIC PHOSPHODIESTERASE"/>
    <property type="match status" value="1"/>
</dbReference>
<dbReference type="EMBL" id="JAGFNZ010000002">
    <property type="protein sequence ID" value="MBW7572261.1"/>
    <property type="molecule type" value="Genomic_DNA"/>
</dbReference>
<evidence type="ECO:0000313" key="4">
    <source>
        <dbReference type="Proteomes" id="UP000719942"/>
    </source>
</evidence>
<proteinExistence type="inferred from homology"/>
<dbReference type="Gene3D" id="3.90.1140.10">
    <property type="entry name" value="Cyclic phosphodiesterase"/>
    <property type="match status" value="1"/>
</dbReference>
<comment type="caution">
    <text evidence="3">The sequence shown here is derived from an EMBL/GenBank/DDBJ whole genome shotgun (WGS) entry which is preliminary data.</text>
</comment>
<protein>
    <recommendedName>
        <fullName evidence="2">RNA 2',3'-cyclic phosphodiesterase</fullName>
        <shortName evidence="2">RNA 2',3'-CPDase</shortName>
        <ecNumber evidence="2">3.1.4.58</ecNumber>
    </recommendedName>
</protein>
<sequence>MRLFIAVNFQDEIKDSLCDCIDRLKKVSVQGNFTRRENLHLTLAFLGETDQVPSARRAMDAAQGQPFELSFGDFGRFYRRGGDIYWIGVKPNSALTALQKSLCAELRREGFSLEAREFKPHLTLGREVLPAPDFDREAFRRAIPSMHMMVEKISLMKSERLNGRLTYTEIYAKQLGNSKSP</sequence>
<dbReference type="RefSeq" id="WP_219964675.1">
    <property type="nucleotide sequence ID" value="NZ_JAGFNZ010000002.1"/>
</dbReference>
<dbReference type="Pfam" id="PF13563">
    <property type="entry name" value="2_5_RNA_ligase2"/>
    <property type="match status" value="1"/>
</dbReference>
<keyword evidence="4" id="KW-1185">Reference proteome</keyword>
<feature type="active site" description="Proton acceptor" evidence="2">
    <location>
        <position position="121"/>
    </location>
</feature>
<dbReference type="HAMAP" id="MF_01940">
    <property type="entry name" value="RNA_CPDase"/>
    <property type="match status" value="1"/>
</dbReference>
<dbReference type="Proteomes" id="UP000719942">
    <property type="component" value="Unassembled WGS sequence"/>
</dbReference>
<feature type="short sequence motif" description="HXTX 1" evidence="2">
    <location>
        <begin position="40"/>
        <end position="43"/>
    </location>
</feature>
<dbReference type="InterPro" id="IPR004175">
    <property type="entry name" value="RNA_CPDase"/>
</dbReference>
<keyword evidence="1 2" id="KW-0378">Hydrolase</keyword>
<dbReference type="NCBIfam" id="TIGR02258">
    <property type="entry name" value="2_5_ligase"/>
    <property type="match status" value="1"/>
</dbReference>
<accession>A0ABS7DLS8</accession>
<evidence type="ECO:0000256" key="2">
    <source>
        <dbReference type="HAMAP-Rule" id="MF_01940"/>
    </source>
</evidence>
<comment type="function">
    <text evidence="2">Hydrolyzes RNA 2',3'-cyclic phosphodiester to an RNA 2'-phosphomonoester.</text>
</comment>
<dbReference type="SUPFAM" id="SSF55144">
    <property type="entry name" value="LigT-like"/>
    <property type="match status" value="1"/>
</dbReference>
<feature type="active site" description="Proton donor" evidence="2">
    <location>
        <position position="40"/>
    </location>
</feature>
<dbReference type="InterPro" id="IPR009097">
    <property type="entry name" value="Cyclic_Pdiesterase"/>
</dbReference>
<feature type="short sequence motif" description="HXTX 2" evidence="2">
    <location>
        <begin position="121"/>
        <end position="124"/>
    </location>
</feature>
<evidence type="ECO:0000313" key="3">
    <source>
        <dbReference type="EMBL" id="MBW7572261.1"/>
    </source>
</evidence>
<organism evidence="3 4">
    <name type="scientific">Caproiciproducens faecalis</name>
    <dbReference type="NCBI Taxonomy" id="2820301"/>
    <lineage>
        <taxon>Bacteria</taxon>
        <taxon>Bacillati</taxon>
        <taxon>Bacillota</taxon>
        <taxon>Clostridia</taxon>
        <taxon>Eubacteriales</taxon>
        <taxon>Acutalibacteraceae</taxon>
        <taxon>Caproiciproducens</taxon>
    </lineage>
</organism>
<reference evidence="3 4" key="1">
    <citation type="submission" date="2021-03" db="EMBL/GenBank/DDBJ databases">
        <title>Caproiciproducens sp. nov. isolated from feces of cow.</title>
        <authorList>
            <person name="Choi J.-Y."/>
        </authorList>
    </citation>
    <scope>NUCLEOTIDE SEQUENCE [LARGE SCALE GENOMIC DNA]</scope>
    <source>
        <strain evidence="3 4">AGMB10547</strain>
    </source>
</reference>
<dbReference type="EC" id="3.1.4.58" evidence="2"/>
<comment type="similarity">
    <text evidence="2">Belongs to the 2H phosphoesterase superfamily. ThpR family.</text>
</comment>
<gene>
    <name evidence="3" type="primary">thpR</name>
    <name evidence="3" type="ORF">J5W02_05485</name>
</gene>
<comment type="catalytic activity">
    <reaction evidence="2">
        <text>a 3'-end 2',3'-cyclophospho-ribonucleotide-RNA + H2O = a 3'-end 2'-phospho-ribonucleotide-RNA + H(+)</text>
        <dbReference type="Rhea" id="RHEA:11828"/>
        <dbReference type="Rhea" id="RHEA-COMP:10464"/>
        <dbReference type="Rhea" id="RHEA-COMP:17353"/>
        <dbReference type="ChEBI" id="CHEBI:15377"/>
        <dbReference type="ChEBI" id="CHEBI:15378"/>
        <dbReference type="ChEBI" id="CHEBI:83064"/>
        <dbReference type="ChEBI" id="CHEBI:173113"/>
        <dbReference type="EC" id="3.1.4.58"/>
    </reaction>
</comment>